<accession>A0ABP1DFK4</accession>
<feature type="compositionally biased region" description="Low complexity" evidence="2">
    <location>
        <begin position="680"/>
        <end position="689"/>
    </location>
</feature>
<protein>
    <submittedName>
        <fullName evidence="4">Uncharacterized protein</fullName>
    </submittedName>
</protein>
<feature type="region of interest" description="Disordered" evidence="2">
    <location>
        <begin position="222"/>
        <end position="262"/>
    </location>
</feature>
<feature type="region of interest" description="Disordered" evidence="2">
    <location>
        <begin position="586"/>
        <end position="646"/>
    </location>
</feature>
<feature type="compositionally biased region" description="Acidic residues" evidence="2">
    <location>
        <begin position="75"/>
        <end position="85"/>
    </location>
</feature>
<feature type="compositionally biased region" description="Pro residues" evidence="2">
    <location>
        <begin position="670"/>
        <end position="679"/>
    </location>
</feature>
<feature type="compositionally biased region" description="Basic and acidic residues" evidence="2">
    <location>
        <begin position="603"/>
        <end position="613"/>
    </location>
</feature>
<feature type="region of interest" description="Disordered" evidence="2">
    <location>
        <begin position="746"/>
        <end position="782"/>
    </location>
</feature>
<keyword evidence="3" id="KW-0472">Membrane</keyword>
<feature type="compositionally biased region" description="Polar residues" evidence="2">
    <location>
        <begin position="94"/>
        <end position="108"/>
    </location>
</feature>
<evidence type="ECO:0000256" key="2">
    <source>
        <dbReference type="SAM" id="MobiDB-lite"/>
    </source>
</evidence>
<dbReference type="Proteomes" id="UP001497453">
    <property type="component" value="Chromosome 4"/>
</dbReference>
<feature type="compositionally biased region" description="Low complexity" evidence="2">
    <location>
        <begin position="746"/>
        <end position="758"/>
    </location>
</feature>
<evidence type="ECO:0000256" key="1">
    <source>
        <dbReference type="SAM" id="Coils"/>
    </source>
</evidence>
<sequence length="848" mass="92326">MALGGLSAAMFSGSSVLWSFNMALRKVDLQSMFFASMFVVVLVVLAYLTNPSETSFRTYLTEQSFRQHLRRLDDDNQDESDDGEDNGVHYTLARRSTPSASTPGRTYSDSGSPFHFVNRASVSLRTPKHVFHSFGIFTVAAIVPNGSRSDGVKADGSGPRVSDSWYLGAFGKWWRGGYMQCWWLETIANTKDAERCNSGILDLKTLDSLECYDGLPYPAPALPPHLTNKESTSKLRDSARSGHRTANSSARSSTPPPLPKEIKVAEDVVAALNTRAKELEEKIAAEEERLKKAKEQAELRRQDRAFYPLHVVHSQQASPTMSPWSPISAATPESLPSVPVQDPHAIIHTDRSAHIDVFPQALQIPHAHPRVGTRSRDGSGSSGNSGPVDFIASASPRPRKLSLGIISNFREHSRSNGSVANVDNTLVTHAVGTQIGIRPPPSGFPMFDDGMSAHGPTRSTRFSPFGDNEVEVPPMVIHDIGAPSPMSTSLIPTSLIQSLEVSSGVEDLSRSFQSDSDDFLERDWRKVHSFPAHPVVDSPGFSSSPTSLNHPGFDGVDREDPFEIRPPPPLRHRITAESLDMHALMFPHPNRTSSDPQPLVRSRTRESEEEKAGGGHRRWFSSSPKDHHKEKKGLNPEAKVFQLKKSPSPLATGNIISALERPEQYDVVSPPVPSMPSVPPASHISTHSHPLPPPPSSSTNMDSIFSTLSMRAFAPSPAEREALTRALGSSTNTSLERLPTLSEVSIASSMPSSPSHAHATQRSPPIPKAHHRDHQHQHTAAAAMAGMEGGVGMLAAAVNGRSGLPPGLAWLQSLPRMRKPKFSPWDDEEPTSTATGTMNLNGQQHTNF</sequence>
<proteinExistence type="predicted"/>
<keyword evidence="3" id="KW-0812">Transmembrane</keyword>
<feature type="transmembrane region" description="Helical" evidence="3">
    <location>
        <begin position="31"/>
        <end position="48"/>
    </location>
</feature>
<feature type="compositionally biased region" description="Basic residues" evidence="2">
    <location>
        <begin position="768"/>
        <end position="777"/>
    </location>
</feature>
<reference evidence="5" key="1">
    <citation type="submission" date="2024-04" db="EMBL/GenBank/DDBJ databases">
        <authorList>
            <person name="Shaw F."/>
            <person name="Minotto A."/>
        </authorList>
    </citation>
    <scope>NUCLEOTIDE SEQUENCE [LARGE SCALE GENOMIC DNA]</scope>
</reference>
<feature type="region of interest" description="Disordered" evidence="2">
    <location>
        <begin position="821"/>
        <end position="848"/>
    </location>
</feature>
<organism evidence="4 5">
    <name type="scientific">Somion occarium</name>
    <dbReference type="NCBI Taxonomy" id="3059160"/>
    <lineage>
        <taxon>Eukaryota</taxon>
        <taxon>Fungi</taxon>
        <taxon>Dikarya</taxon>
        <taxon>Basidiomycota</taxon>
        <taxon>Agaricomycotina</taxon>
        <taxon>Agaricomycetes</taxon>
        <taxon>Polyporales</taxon>
        <taxon>Cerrenaceae</taxon>
        <taxon>Somion</taxon>
    </lineage>
</organism>
<evidence type="ECO:0000256" key="3">
    <source>
        <dbReference type="SAM" id="Phobius"/>
    </source>
</evidence>
<evidence type="ECO:0000313" key="4">
    <source>
        <dbReference type="EMBL" id="CAL1706620.1"/>
    </source>
</evidence>
<feature type="transmembrane region" description="Helical" evidence="3">
    <location>
        <begin position="6"/>
        <end position="24"/>
    </location>
</feature>
<gene>
    <name evidence="4" type="ORF">GFSPODELE1_LOCUS5961</name>
</gene>
<dbReference type="EMBL" id="OZ037947">
    <property type="protein sequence ID" value="CAL1706620.1"/>
    <property type="molecule type" value="Genomic_DNA"/>
</dbReference>
<feature type="compositionally biased region" description="Polar residues" evidence="2">
    <location>
        <begin position="831"/>
        <end position="848"/>
    </location>
</feature>
<feature type="coiled-coil region" evidence="1">
    <location>
        <begin position="262"/>
        <end position="305"/>
    </location>
</feature>
<feature type="region of interest" description="Disordered" evidence="2">
    <location>
        <begin position="72"/>
        <end position="108"/>
    </location>
</feature>
<keyword evidence="1" id="KW-0175">Coiled coil</keyword>
<feature type="region of interest" description="Disordered" evidence="2">
    <location>
        <begin position="367"/>
        <end position="394"/>
    </location>
</feature>
<feature type="compositionally biased region" description="Basic and acidic residues" evidence="2">
    <location>
        <begin position="227"/>
        <end position="240"/>
    </location>
</feature>
<keyword evidence="5" id="KW-1185">Reference proteome</keyword>
<evidence type="ECO:0000313" key="5">
    <source>
        <dbReference type="Proteomes" id="UP001497453"/>
    </source>
</evidence>
<feature type="compositionally biased region" description="Polar residues" evidence="2">
    <location>
        <begin position="244"/>
        <end position="253"/>
    </location>
</feature>
<name>A0ABP1DFK4_9APHY</name>
<feature type="region of interest" description="Disordered" evidence="2">
    <location>
        <begin position="667"/>
        <end position="702"/>
    </location>
</feature>
<keyword evidence="3" id="KW-1133">Transmembrane helix</keyword>